<evidence type="ECO:0000256" key="5">
    <source>
        <dbReference type="ARBA" id="ARBA00022892"/>
    </source>
</evidence>
<feature type="compositionally biased region" description="Gly residues" evidence="6">
    <location>
        <begin position="1252"/>
        <end position="1269"/>
    </location>
</feature>
<comment type="subcellular location">
    <subcellularLocation>
        <location evidence="1">Endoplasmic reticulum</location>
    </subcellularLocation>
</comment>
<feature type="region of interest" description="Disordered" evidence="6">
    <location>
        <begin position="1106"/>
        <end position="1322"/>
    </location>
</feature>
<keyword evidence="5" id="KW-0931">ER-Golgi transport</keyword>
<name>A0ABR2YSH2_9CHLO</name>
<accession>A0ABR2YSH2</accession>
<evidence type="ECO:0000259" key="7">
    <source>
        <dbReference type="Pfam" id="PF12931"/>
    </source>
</evidence>
<feature type="compositionally biased region" description="Low complexity" evidence="6">
    <location>
        <begin position="1009"/>
        <end position="1021"/>
    </location>
</feature>
<feature type="domain" description="Sec16 Sec23-binding" evidence="7">
    <location>
        <begin position="684"/>
        <end position="1009"/>
    </location>
</feature>
<comment type="similarity">
    <text evidence="2">Belongs to the SEC16 family.</text>
</comment>
<reference evidence="8 9" key="1">
    <citation type="journal article" date="2024" name="Nat. Commun.">
        <title>Phylogenomics reveals the evolutionary origins of lichenization in chlorophyte algae.</title>
        <authorList>
            <person name="Puginier C."/>
            <person name="Libourel C."/>
            <person name="Otte J."/>
            <person name="Skaloud P."/>
            <person name="Haon M."/>
            <person name="Grisel S."/>
            <person name="Petersen M."/>
            <person name="Berrin J.G."/>
            <person name="Delaux P.M."/>
            <person name="Dal Grande F."/>
            <person name="Keller J."/>
        </authorList>
    </citation>
    <scope>NUCLEOTIDE SEQUENCE [LARGE SCALE GENOMIC DNA]</scope>
    <source>
        <strain evidence="8 9">SAG 216-7</strain>
    </source>
</reference>
<dbReference type="PANTHER" id="PTHR13402:SF6">
    <property type="entry name" value="SECRETORY 16, ISOFORM I"/>
    <property type="match status" value="1"/>
</dbReference>
<feature type="compositionally biased region" description="Polar residues" evidence="6">
    <location>
        <begin position="55"/>
        <end position="85"/>
    </location>
</feature>
<comment type="caution">
    <text evidence="8">The sequence shown here is derived from an EMBL/GenBank/DDBJ whole genome shotgun (WGS) entry which is preliminary data.</text>
</comment>
<keyword evidence="4" id="KW-0256">Endoplasmic reticulum</keyword>
<dbReference type="CDD" id="cd09233">
    <property type="entry name" value="ACE1-Sec16-like"/>
    <property type="match status" value="1"/>
</dbReference>
<feature type="region of interest" description="Disordered" evidence="6">
    <location>
        <begin position="1"/>
        <end position="195"/>
    </location>
</feature>
<feature type="region of interest" description="Disordered" evidence="6">
    <location>
        <begin position="241"/>
        <end position="531"/>
    </location>
</feature>
<proteinExistence type="inferred from homology"/>
<keyword evidence="9" id="KW-1185">Reference proteome</keyword>
<organism evidence="8 9">
    <name type="scientific">Coccomyxa subellipsoidea</name>
    <dbReference type="NCBI Taxonomy" id="248742"/>
    <lineage>
        <taxon>Eukaryota</taxon>
        <taxon>Viridiplantae</taxon>
        <taxon>Chlorophyta</taxon>
        <taxon>core chlorophytes</taxon>
        <taxon>Trebouxiophyceae</taxon>
        <taxon>Trebouxiophyceae incertae sedis</taxon>
        <taxon>Coccomyxaceae</taxon>
        <taxon>Coccomyxa</taxon>
    </lineage>
</organism>
<feature type="compositionally biased region" description="Polar residues" evidence="6">
    <location>
        <begin position="1196"/>
        <end position="1205"/>
    </location>
</feature>
<sequence>MESHADVGEGTAQPTTGGLSRTELAKARLEEKRQRLAQQRARMAAGKAHAAGSLPRTTSNASRAGSEASSVTSPVAQTPGRNVQKTAAPERSVSETSTPRRKAEYSPRYQPPGANPFVPLPAQLPASEQAKSATASGRQAEADKQLQPPSAGPEPQAAAQTNLLNHLQIAHEAPTAQQREDTFWFGGGGSQEVSAPQALFPEAADEDSFWLDQEEPDLFGSAVGEEASFFEEFGSAAGDALGPFGSSITATLEEPTPEPPFSFPSGTRQDPFRQPNETGAPGKPDAATVLRRAVPRHRSVCQWREDSPSSAAQTQPSFANSQAGPPPPAFGQQQPSSAQTYFAQALGAGAAGFLPAPPPAFGRQQPEQAPPASAQWPAYGQQQQLSAQLPPFPPQPQQTSGAGAHTQQWQAPQAQQWGQGSSAQEAAPSYTDSSGSQWQLGGSTGYPAWEGAQRQPAHAQEGASVVSGAASGHGAQPAAGAAPGLDVSETDFWGLQEGGEDTLPHVASGQTSDSQQPPVGTAEQGEYPQEAQEAHEAIIAWGFGGRCAVVRPRMQGNIFSAGPVSLDTRWQQGHLHLIRIGSLAADLAHLQPQTQWMQAGVKDESQALLEQFPGPLTPSVPREKVLAFIAGQASREEEADRLSATAAMWHVLRLLAVNSGSLRSQGKAGKPKEQIIPEAQLAKALLMNGQKAEALKVAMEGQLWGPALLLARACGDKVFCDTAAAMAAAAAAPGTPLYSLLHMLAGRPDLILPAPGAAAAPPGSAGQSGSRSGPSSGSFGLKALLAGSTPQPQEAITAEEEAGPSAAEVAMLTEWRENLAILAANMTTPADEALIVRLGDRLWQHKGQGDAAQLCYLVAGLMPQPYDPAARVCLLGADHRAAARSFASVAALQRTEVFEWAKLPAAAQPAALTLPLLPYKFVYAARLAEAGLIAPSVHYLGLVQAALASLGAKIPPGLLVCRAMVAELEERLRTHASMFNLSVKHSQSSSFISGLGRFLDRGINKLISGGDVPPSGPPSTGFEGDPFGLHRRAASESGSPQHRRSSSSHALTPSDSFRDPSASGQPPYNITTPTPVSNKEAKLGEENKFFYDKERGMWRERGAEIPAAAAPLPPPPVIRRPPDSAPSAGPAPTAGPSAPRPQPSFRRTGAGARYVNTMNTSRASSGAQAPLPPLVPSAAAKPGKPALFMPAAARDSTPQASSFAQPGSFVAARPGSPSPARIEAQQQQSPDEYSRQPSTADSGPENSPLVTGNGGGWPGGPRQGMGGRVGSFSQYLSPPVSNGTSQGPPSPPATAAVSRLGAPQPASAGCSEQQAGSATNGGSQAADLGGFVYAQTAETGHVAGSDYYTSYLAVLGVETMQQGTEAGSKAMHGGWESAPAQGQMDWAAQQYQTPSQGANAEGLPGAAQMVPAPDEMTDLEL</sequence>
<feature type="region of interest" description="Disordered" evidence="6">
    <location>
        <begin position="1009"/>
        <end position="1085"/>
    </location>
</feature>
<evidence type="ECO:0000256" key="3">
    <source>
        <dbReference type="ARBA" id="ARBA00022448"/>
    </source>
</evidence>
<feature type="compositionally biased region" description="Low complexity" evidence="6">
    <location>
        <begin position="407"/>
        <end position="427"/>
    </location>
</feature>
<evidence type="ECO:0000256" key="4">
    <source>
        <dbReference type="ARBA" id="ARBA00022824"/>
    </source>
</evidence>
<feature type="compositionally biased region" description="Polar residues" evidence="6">
    <location>
        <begin position="1310"/>
        <end position="1322"/>
    </location>
</feature>
<dbReference type="Pfam" id="PF12931">
    <property type="entry name" value="TPR_Sec16"/>
    <property type="match status" value="1"/>
</dbReference>
<dbReference type="Gene3D" id="1.25.40.1030">
    <property type="match status" value="1"/>
</dbReference>
<feature type="compositionally biased region" description="Low complexity" evidence="6">
    <location>
        <begin position="467"/>
        <end position="484"/>
    </location>
</feature>
<feature type="compositionally biased region" description="Polar residues" evidence="6">
    <location>
        <begin position="308"/>
        <end position="320"/>
    </location>
</feature>
<feature type="compositionally biased region" description="Basic and acidic residues" evidence="6">
    <location>
        <begin position="23"/>
        <end position="34"/>
    </location>
</feature>
<feature type="compositionally biased region" description="Low complexity" evidence="6">
    <location>
        <begin position="330"/>
        <end position="354"/>
    </location>
</feature>
<feature type="compositionally biased region" description="Low complexity" evidence="6">
    <location>
        <begin position="361"/>
        <end position="389"/>
    </location>
</feature>
<feature type="region of interest" description="Disordered" evidence="6">
    <location>
        <begin position="1390"/>
        <end position="1421"/>
    </location>
</feature>
<feature type="compositionally biased region" description="Low complexity" evidence="6">
    <location>
        <begin position="36"/>
        <end position="52"/>
    </location>
</feature>
<protein>
    <recommendedName>
        <fullName evidence="7">Sec16 Sec23-binding domain-containing protein</fullName>
    </recommendedName>
</protein>
<feature type="compositionally biased region" description="Polar residues" evidence="6">
    <location>
        <begin position="508"/>
        <end position="518"/>
    </location>
</feature>
<feature type="compositionally biased region" description="Polar residues" evidence="6">
    <location>
        <begin position="1224"/>
        <end position="1250"/>
    </location>
</feature>
<evidence type="ECO:0000256" key="1">
    <source>
        <dbReference type="ARBA" id="ARBA00004240"/>
    </source>
</evidence>
<gene>
    <name evidence="8" type="ORF">WJX75_008401</name>
</gene>
<keyword evidence="3" id="KW-0813">Transport</keyword>
<feature type="compositionally biased region" description="Low complexity" evidence="6">
    <location>
        <begin position="1125"/>
        <end position="1137"/>
    </location>
</feature>
<dbReference type="InterPro" id="IPR024298">
    <property type="entry name" value="Sec16_Sec23-bd"/>
</dbReference>
<feature type="compositionally biased region" description="Polar residues" evidence="6">
    <location>
        <begin position="1062"/>
        <end position="1077"/>
    </location>
</feature>
<evidence type="ECO:0000256" key="2">
    <source>
        <dbReference type="ARBA" id="ARBA00005927"/>
    </source>
</evidence>
<evidence type="ECO:0000313" key="8">
    <source>
        <dbReference type="EMBL" id="KAK9909852.1"/>
    </source>
</evidence>
<feature type="compositionally biased region" description="Polar residues" evidence="6">
    <location>
        <begin position="1156"/>
        <end position="1166"/>
    </location>
</feature>
<evidence type="ECO:0000313" key="9">
    <source>
        <dbReference type="Proteomes" id="UP001491310"/>
    </source>
</evidence>
<feature type="region of interest" description="Disordered" evidence="6">
    <location>
        <begin position="755"/>
        <end position="776"/>
    </location>
</feature>
<evidence type="ECO:0000256" key="6">
    <source>
        <dbReference type="SAM" id="MobiDB-lite"/>
    </source>
</evidence>
<dbReference type="EMBL" id="JALJOT010000006">
    <property type="protein sequence ID" value="KAK9909852.1"/>
    <property type="molecule type" value="Genomic_DNA"/>
</dbReference>
<feature type="compositionally biased region" description="Polar residues" evidence="6">
    <location>
        <begin position="430"/>
        <end position="441"/>
    </location>
</feature>
<dbReference type="Proteomes" id="UP001491310">
    <property type="component" value="Unassembled WGS sequence"/>
</dbReference>
<feature type="compositionally biased region" description="Polar residues" evidence="6">
    <location>
        <begin position="1271"/>
        <end position="1287"/>
    </location>
</feature>
<dbReference type="PANTHER" id="PTHR13402">
    <property type="entry name" value="RGPR-RELATED"/>
    <property type="match status" value="1"/>
</dbReference>